<dbReference type="GO" id="GO:0008270">
    <property type="term" value="F:zinc ion binding"/>
    <property type="evidence" value="ECO:0007669"/>
    <property type="project" value="UniProtKB-KW"/>
</dbReference>
<dbReference type="Pfam" id="PF25874">
    <property type="entry name" value="WHD_plant_repro"/>
    <property type="match status" value="1"/>
</dbReference>
<feature type="region of interest" description="Disordered" evidence="4">
    <location>
        <begin position="1"/>
        <end position="31"/>
    </location>
</feature>
<keyword evidence="7" id="KW-1185">Reference proteome</keyword>
<proteinExistence type="predicted"/>
<dbReference type="InterPro" id="IPR013083">
    <property type="entry name" value="Znf_RING/FYVE/PHD"/>
</dbReference>
<dbReference type="InterPro" id="IPR011011">
    <property type="entry name" value="Znf_FYVE_PHD"/>
</dbReference>
<dbReference type="AlphaFoldDB" id="A0A660KRI7"/>
<keyword evidence="1" id="KW-0479">Metal-binding</keyword>
<dbReference type="EMBL" id="CM017324">
    <property type="protein sequence ID" value="KAE8037905.1"/>
    <property type="molecule type" value="Genomic_DNA"/>
</dbReference>
<evidence type="ECO:0000313" key="7">
    <source>
        <dbReference type="Proteomes" id="UP000327013"/>
    </source>
</evidence>
<accession>A0A660KRI7</accession>
<sequence>MSILEANKKRKLRPTPTPMLRPTQTPSLVPPRRLWRTQTPTLRPTPKVYDFHTFADADYHNNPKGAFRDNMPLFLQEYAQQQHKNVGCMPAWLMLLRHSSSTEDAIVPFYIIVEDVRSTQRPYCNHCRCSGWGHHFVSKTNYHLIIPEADHESMPLVDDFLDLQTHLFHGLIHCNGFGHLLSIKGTAGGSKYLHDKELMDLWDRICTNLRTRKITVKDLSRKSSMYLRLLYGVGYGHSWHGKWGYKFCRGSFGVAELDYFRAIKDLSSLQLDQIVKDFGDTDKCREIKQIFRHYKDMSETPLMTLKDLLGFMLTIKSYAPLHINKKATAAPSCSTSKPLVIANKEDGKWSAKRLGEAAEVIATVLKEKNAEKLCHGKMTRHDLRAAARVHIGDTGLLDHVLSLDNVDVGTHVVCRTKNPGTHIFEFSLEELGNGIKASEPARQPGVDVYCDLVYLYNNILVDYPGLKWVNEATWVVLNSKCFVKEWPLLDENDQFLTFTCRLMPLGETETTMEKGLPHGEVVVVVPPHATVGELKQAVENAAKNTYCIAKNFKVTNIEELEGFNDETLLSEAVASGIDLCVTGIGLALENRFRCQAGIESWEVRCTCGATDYDGEKMIQCNDCRVWKHTDCCGMKDTEVIPRVYICRACEVTDALNTIFFEEVIENM</sequence>
<organism evidence="6 7">
    <name type="scientific">Carpinus fangiana</name>
    <dbReference type="NCBI Taxonomy" id="176857"/>
    <lineage>
        <taxon>Eukaryota</taxon>
        <taxon>Viridiplantae</taxon>
        <taxon>Streptophyta</taxon>
        <taxon>Embryophyta</taxon>
        <taxon>Tracheophyta</taxon>
        <taxon>Spermatophyta</taxon>
        <taxon>Magnoliopsida</taxon>
        <taxon>eudicotyledons</taxon>
        <taxon>Gunneridae</taxon>
        <taxon>Pentapetalae</taxon>
        <taxon>rosids</taxon>
        <taxon>fabids</taxon>
        <taxon>Fagales</taxon>
        <taxon>Betulaceae</taxon>
        <taxon>Carpinus</taxon>
    </lineage>
</organism>
<keyword evidence="2" id="KW-0863">Zinc-finger</keyword>
<evidence type="ECO:0000313" key="6">
    <source>
        <dbReference type="EMBL" id="KAE8037905.1"/>
    </source>
</evidence>
<evidence type="ECO:0000256" key="1">
    <source>
        <dbReference type="ARBA" id="ARBA00022723"/>
    </source>
</evidence>
<dbReference type="PANTHER" id="PTHR46201">
    <property type="entry name" value="PHD FINGER PROTEIN MALE MEIOCYTE DEATH 1-RELATED"/>
    <property type="match status" value="1"/>
</dbReference>
<dbReference type="InterPro" id="IPR001965">
    <property type="entry name" value="Znf_PHD"/>
</dbReference>
<dbReference type="SMART" id="SM00249">
    <property type="entry name" value="PHD"/>
    <property type="match status" value="1"/>
</dbReference>
<feature type="domain" description="Zinc finger PHD-type" evidence="5">
    <location>
        <begin position="604"/>
        <end position="650"/>
    </location>
</feature>
<evidence type="ECO:0000256" key="4">
    <source>
        <dbReference type="SAM" id="MobiDB-lite"/>
    </source>
</evidence>
<dbReference type="SUPFAM" id="SSF57903">
    <property type="entry name" value="FYVE/PHD zinc finger"/>
    <property type="match status" value="1"/>
</dbReference>
<dbReference type="OrthoDB" id="1305091at2759"/>
<dbReference type="InterPro" id="IPR057765">
    <property type="entry name" value="MS1-like_ubiquitin"/>
</dbReference>
<name>A0A660KRI7_9ROSI</name>
<dbReference type="Proteomes" id="UP000327013">
    <property type="component" value="Chromosome 4"/>
</dbReference>
<gene>
    <name evidence="6" type="ORF">FH972_010457</name>
</gene>
<evidence type="ECO:0000256" key="2">
    <source>
        <dbReference type="ARBA" id="ARBA00022771"/>
    </source>
</evidence>
<reference evidence="6 7" key="1">
    <citation type="submission" date="2019-06" db="EMBL/GenBank/DDBJ databases">
        <title>A chromosomal-level reference genome of Carpinus fangiana (Coryloideae, Betulaceae).</title>
        <authorList>
            <person name="Yang X."/>
            <person name="Wang Z."/>
            <person name="Zhang L."/>
            <person name="Hao G."/>
            <person name="Liu J."/>
            <person name="Yang Y."/>
        </authorList>
    </citation>
    <scope>NUCLEOTIDE SEQUENCE [LARGE SCALE GENOMIC DNA]</scope>
    <source>
        <strain evidence="6">Cfa_2016G</strain>
        <tissue evidence="6">Leaf</tissue>
    </source>
</reference>
<evidence type="ECO:0000256" key="3">
    <source>
        <dbReference type="ARBA" id="ARBA00022833"/>
    </source>
</evidence>
<keyword evidence="3" id="KW-0862">Zinc</keyword>
<dbReference type="Pfam" id="PF25565">
    <property type="entry name" value="Ubiquitin_At1g33420"/>
    <property type="match status" value="1"/>
</dbReference>
<dbReference type="InterPro" id="IPR059080">
    <property type="entry name" value="WHD_PTC1"/>
</dbReference>
<dbReference type="PANTHER" id="PTHR46201:SF9">
    <property type="entry name" value="PHD FINGER PROTEIN MALE MEIOCYTE DEATH 1"/>
    <property type="match status" value="1"/>
</dbReference>
<dbReference type="Gene3D" id="3.30.40.10">
    <property type="entry name" value="Zinc/RING finger domain, C3HC4 (zinc finger)"/>
    <property type="match status" value="1"/>
</dbReference>
<protein>
    <recommendedName>
        <fullName evidence="5">Zinc finger PHD-type domain-containing protein</fullName>
    </recommendedName>
</protein>
<evidence type="ECO:0000259" key="5">
    <source>
        <dbReference type="SMART" id="SM00249"/>
    </source>
</evidence>
<dbReference type="Pfam" id="PF20826">
    <property type="entry name" value="PHD_5"/>
    <property type="match status" value="1"/>
</dbReference>